<proteinExistence type="inferred from homology"/>
<keyword evidence="5" id="KW-1185">Reference proteome</keyword>
<evidence type="ECO:0000259" key="3">
    <source>
        <dbReference type="Pfam" id="PF08338"/>
    </source>
</evidence>
<dbReference type="InterPro" id="IPR036291">
    <property type="entry name" value="NAD(P)-bd_dom_sf"/>
</dbReference>
<evidence type="ECO:0000256" key="1">
    <source>
        <dbReference type="ARBA" id="ARBA00009353"/>
    </source>
</evidence>
<reference evidence="4 5" key="1">
    <citation type="submission" date="2020-03" db="EMBL/GenBank/DDBJ databases">
        <title>Two novel Motilibacter sp.</title>
        <authorList>
            <person name="Liu S."/>
        </authorList>
    </citation>
    <scope>NUCLEOTIDE SEQUENCE [LARGE SCALE GENOMIC DNA]</scope>
    <source>
        <strain evidence="4 5">E257</strain>
    </source>
</reference>
<dbReference type="InterPro" id="IPR001509">
    <property type="entry name" value="Epimerase_deHydtase"/>
</dbReference>
<gene>
    <name evidence="4" type="ORF">G9H71_01580</name>
</gene>
<feature type="domain" description="NAD-dependent epimerase/dehydratase" evidence="2">
    <location>
        <begin position="8"/>
        <end position="220"/>
    </location>
</feature>
<protein>
    <submittedName>
        <fullName evidence="4">TIGR01777 family protein</fullName>
    </submittedName>
</protein>
<feature type="domain" description="DUF1731" evidence="3">
    <location>
        <begin position="252"/>
        <end position="293"/>
    </location>
</feature>
<name>A0ABX0GRJ4_9ACTN</name>
<evidence type="ECO:0000313" key="4">
    <source>
        <dbReference type="EMBL" id="NHC12474.1"/>
    </source>
</evidence>
<dbReference type="InterPro" id="IPR010099">
    <property type="entry name" value="SDR39U1"/>
</dbReference>
<organism evidence="4 5">
    <name type="scientific">Motilibacter deserti</name>
    <dbReference type="NCBI Taxonomy" id="2714956"/>
    <lineage>
        <taxon>Bacteria</taxon>
        <taxon>Bacillati</taxon>
        <taxon>Actinomycetota</taxon>
        <taxon>Actinomycetes</taxon>
        <taxon>Motilibacterales</taxon>
        <taxon>Motilibacteraceae</taxon>
        <taxon>Motilibacter</taxon>
    </lineage>
</organism>
<dbReference type="PANTHER" id="PTHR11092:SF0">
    <property type="entry name" value="EPIMERASE FAMILY PROTEIN SDR39U1"/>
    <property type="match status" value="1"/>
</dbReference>
<sequence length="300" mass="31940">MDTNRGPVAVTGASGLIGRALVASLEADGQRVLRLVRSAPRSPDEVRWDPKRETVDVEALQGVRAVVHLAGAGVGDRRWTAAYKREILDSRVKGTVAIASAMAALDPRPDVLVAGSAVGYYGDTGDRPVDETSPRGQGFLADVVAQWEAAADPARDAGIRVVHARTGIVASRKGGAFGRLLPVVRLGLGGRLGSGRQWWSLISLPDEVRALRLLLEDERAVGPVNLTAVPAQLDGILHALGREFHRPTVMRVPAAALRLGLGEMSSEVLGSTRVEGRRLQELGFSYEHPTLEAIAAYLHG</sequence>
<dbReference type="Gene3D" id="3.40.50.720">
    <property type="entry name" value="NAD(P)-binding Rossmann-like Domain"/>
    <property type="match status" value="1"/>
</dbReference>
<dbReference type="PANTHER" id="PTHR11092">
    <property type="entry name" value="SUGAR NUCLEOTIDE EPIMERASE RELATED"/>
    <property type="match status" value="1"/>
</dbReference>
<dbReference type="RefSeq" id="WP_166276801.1">
    <property type="nucleotide sequence ID" value="NZ_JAANNP010000001.1"/>
</dbReference>
<dbReference type="Pfam" id="PF08338">
    <property type="entry name" value="DUF1731"/>
    <property type="match status" value="1"/>
</dbReference>
<dbReference type="Proteomes" id="UP000800981">
    <property type="component" value="Unassembled WGS sequence"/>
</dbReference>
<evidence type="ECO:0000259" key="2">
    <source>
        <dbReference type="Pfam" id="PF01370"/>
    </source>
</evidence>
<comment type="similarity">
    <text evidence="1">Belongs to the NAD(P)-dependent epimerase/dehydratase family. SDR39U1 subfamily.</text>
</comment>
<dbReference type="InterPro" id="IPR013549">
    <property type="entry name" value="DUF1731"/>
</dbReference>
<dbReference type="Pfam" id="PF01370">
    <property type="entry name" value="Epimerase"/>
    <property type="match status" value="1"/>
</dbReference>
<dbReference type="EMBL" id="JAANNP010000001">
    <property type="protein sequence ID" value="NHC12474.1"/>
    <property type="molecule type" value="Genomic_DNA"/>
</dbReference>
<comment type="caution">
    <text evidence="4">The sequence shown here is derived from an EMBL/GenBank/DDBJ whole genome shotgun (WGS) entry which is preliminary data.</text>
</comment>
<accession>A0ABX0GRJ4</accession>
<dbReference type="SUPFAM" id="SSF51735">
    <property type="entry name" value="NAD(P)-binding Rossmann-fold domains"/>
    <property type="match status" value="1"/>
</dbReference>
<evidence type="ECO:0000313" key="5">
    <source>
        <dbReference type="Proteomes" id="UP000800981"/>
    </source>
</evidence>
<dbReference type="NCBIfam" id="TIGR01777">
    <property type="entry name" value="yfcH"/>
    <property type="match status" value="1"/>
</dbReference>